<dbReference type="Proteomes" id="UP000186698">
    <property type="component" value="Chromosome 2L"/>
</dbReference>
<proteinExistence type="predicted"/>
<feature type="transmembrane region" description="Helical" evidence="1">
    <location>
        <begin position="77"/>
        <end position="98"/>
    </location>
</feature>
<name>A0A8J1M645_XENLA</name>
<keyword evidence="1" id="KW-0472">Membrane</keyword>
<dbReference type="RefSeq" id="XP_041437154.1">
    <property type="nucleotide sequence ID" value="XM_041581220.1"/>
</dbReference>
<protein>
    <submittedName>
        <fullName evidence="3">Uncharacterized protein LOC121399687</fullName>
    </submittedName>
</protein>
<dbReference type="AlphaFoldDB" id="A0A8J1M645"/>
<dbReference type="GeneID" id="121399687"/>
<accession>A0A8J1M645</accession>
<keyword evidence="1" id="KW-1133">Transmembrane helix</keyword>
<organism evidence="2 3">
    <name type="scientific">Xenopus laevis</name>
    <name type="common">African clawed frog</name>
    <dbReference type="NCBI Taxonomy" id="8355"/>
    <lineage>
        <taxon>Eukaryota</taxon>
        <taxon>Metazoa</taxon>
        <taxon>Chordata</taxon>
        <taxon>Craniata</taxon>
        <taxon>Vertebrata</taxon>
        <taxon>Euteleostomi</taxon>
        <taxon>Amphibia</taxon>
        <taxon>Batrachia</taxon>
        <taxon>Anura</taxon>
        <taxon>Pipoidea</taxon>
        <taxon>Pipidae</taxon>
        <taxon>Xenopodinae</taxon>
        <taxon>Xenopus</taxon>
        <taxon>Xenopus</taxon>
    </lineage>
</organism>
<sequence length="211" mass="24928">MDILKKIDAILKFKLPIVHITLITFVLVMFEELVELKFKCPEDKASQVISSLLISILVPVLIFTIRRSLSLKKRYSCFTSFVISFMWIIVVLVDGRYFDCMFHPYDTKATESTWYSELSKMIGMGLFILALIVYWMCKECSNNCCNECCKEVCNQKDELQDDFLIEVKEKIWKKAKEQNRESAKIFVKEFLPTMGKNYLHRERDSFFCFYC</sequence>
<feature type="transmembrane region" description="Helical" evidence="1">
    <location>
        <begin position="45"/>
        <end position="65"/>
    </location>
</feature>
<feature type="transmembrane region" description="Helical" evidence="1">
    <location>
        <begin position="118"/>
        <end position="137"/>
    </location>
</feature>
<evidence type="ECO:0000313" key="2">
    <source>
        <dbReference type="Proteomes" id="UP000186698"/>
    </source>
</evidence>
<feature type="transmembrane region" description="Helical" evidence="1">
    <location>
        <begin position="12"/>
        <end position="30"/>
    </location>
</feature>
<reference evidence="3" key="1">
    <citation type="submission" date="2025-08" db="UniProtKB">
        <authorList>
            <consortium name="RefSeq"/>
        </authorList>
    </citation>
    <scope>IDENTIFICATION</scope>
    <source>
        <strain evidence="3">J_2021</strain>
        <tissue evidence="3">Erythrocytes</tissue>
    </source>
</reference>
<dbReference type="KEGG" id="xla:121399687"/>
<evidence type="ECO:0000256" key="1">
    <source>
        <dbReference type="SAM" id="Phobius"/>
    </source>
</evidence>
<gene>
    <name evidence="3" type="primary">LOC121399687</name>
</gene>
<keyword evidence="2" id="KW-1185">Reference proteome</keyword>
<keyword evidence="1" id="KW-0812">Transmembrane</keyword>
<evidence type="ECO:0000313" key="3">
    <source>
        <dbReference type="RefSeq" id="XP_041437154.1"/>
    </source>
</evidence>